<dbReference type="GO" id="GO:0140359">
    <property type="term" value="F:ABC-type transporter activity"/>
    <property type="evidence" value="ECO:0007669"/>
    <property type="project" value="InterPro"/>
</dbReference>
<evidence type="ECO:0000256" key="5">
    <source>
        <dbReference type="ARBA" id="ARBA00023251"/>
    </source>
</evidence>
<dbReference type="InterPro" id="IPR047817">
    <property type="entry name" value="ABC2_TM_bact-type"/>
</dbReference>
<evidence type="ECO:0000313" key="8">
    <source>
        <dbReference type="EMBL" id="MBB6033938.1"/>
    </source>
</evidence>
<evidence type="ECO:0000259" key="7">
    <source>
        <dbReference type="PROSITE" id="PS51012"/>
    </source>
</evidence>
<feature type="transmembrane region" description="Helical" evidence="6">
    <location>
        <begin position="184"/>
        <end position="207"/>
    </location>
</feature>
<feature type="transmembrane region" description="Helical" evidence="6">
    <location>
        <begin position="227"/>
        <end position="249"/>
    </location>
</feature>
<evidence type="ECO:0000256" key="4">
    <source>
        <dbReference type="ARBA" id="ARBA00023136"/>
    </source>
</evidence>
<dbReference type="PANTHER" id="PTHR43229:SF2">
    <property type="entry name" value="NODULATION PROTEIN J"/>
    <property type="match status" value="1"/>
</dbReference>
<dbReference type="Pfam" id="PF01061">
    <property type="entry name" value="ABC2_membrane"/>
    <property type="match status" value="1"/>
</dbReference>
<keyword evidence="4 6" id="KW-0472">Membrane</keyword>
<dbReference type="RefSeq" id="WP_184786784.1">
    <property type="nucleotide sequence ID" value="NZ_BONT01000013.1"/>
</dbReference>
<dbReference type="AlphaFoldDB" id="A0A841FJC5"/>
<dbReference type="GO" id="GO:0046677">
    <property type="term" value="P:response to antibiotic"/>
    <property type="evidence" value="ECO:0007669"/>
    <property type="project" value="UniProtKB-KW"/>
</dbReference>
<keyword evidence="2 6" id="KW-0812">Transmembrane</keyword>
<evidence type="ECO:0000256" key="6">
    <source>
        <dbReference type="RuleBase" id="RU361157"/>
    </source>
</evidence>
<keyword evidence="6" id="KW-1003">Cell membrane</keyword>
<accession>A0A841FJC5</accession>
<keyword evidence="6" id="KW-0813">Transport</keyword>
<dbReference type="PANTHER" id="PTHR43229">
    <property type="entry name" value="NODULATION PROTEIN J"/>
    <property type="match status" value="1"/>
</dbReference>
<evidence type="ECO:0000256" key="2">
    <source>
        <dbReference type="ARBA" id="ARBA00022692"/>
    </source>
</evidence>
<evidence type="ECO:0000313" key="9">
    <source>
        <dbReference type="Proteomes" id="UP000548476"/>
    </source>
</evidence>
<reference evidence="8 9" key="1">
    <citation type="submission" date="2020-08" db="EMBL/GenBank/DDBJ databases">
        <title>Genomic Encyclopedia of Type Strains, Phase IV (KMG-IV): sequencing the most valuable type-strain genomes for metagenomic binning, comparative biology and taxonomic classification.</title>
        <authorList>
            <person name="Goeker M."/>
        </authorList>
    </citation>
    <scope>NUCLEOTIDE SEQUENCE [LARGE SCALE GENOMIC DNA]</scope>
    <source>
        <strain evidence="8 9">YIM 65646</strain>
    </source>
</reference>
<keyword evidence="9" id="KW-1185">Reference proteome</keyword>
<feature type="transmembrane region" description="Helical" evidence="6">
    <location>
        <begin position="64"/>
        <end position="87"/>
    </location>
</feature>
<dbReference type="Proteomes" id="UP000548476">
    <property type="component" value="Unassembled WGS sequence"/>
</dbReference>
<comment type="similarity">
    <text evidence="6">Belongs to the ABC-2 integral membrane protein family.</text>
</comment>
<comment type="caution">
    <text evidence="8">The sequence shown here is derived from an EMBL/GenBank/DDBJ whole genome shotgun (WGS) entry which is preliminary data.</text>
</comment>
<evidence type="ECO:0000256" key="1">
    <source>
        <dbReference type="ARBA" id="ARBA00004141"/>
    </source>
</evidence>
<gene>
    <name evidence="8" type="ORF">HNR73_001788</name>
</gene>
<sequence>MSAIADSTTMLRRNFTHSVRYAAMTLSGLLLPVLMMLMFVYIFGGAIGPAISAGTGGGVSYIDYLTPGILVMAVGAGSASTAVSVAVDMKEGIIARFRTMAISRGSVITGQVVGSTIRTLVSLALVIGVALLVGFRPAAGPVAWLGAIGLLALLILAFTWLAVAFGLVVRSAEGANMASMPMQFLPLVSSAFMAPDLMSSGIGWFAAYQPFTPIIDTLRGLLLGTPIGNSGYLAVGWCLGLTLLGFLWARSAFNRDPRR</sequence>
<feature type="transmembrane region" description="Helical" evidence="6">
    <location>
        <begin position="21"/>
        <end position="44"/>
    </location>
</feature>
<comment type="subcellular location">
    <subcellularLocation>
        <location evidence="6">Cell membrane</location>
        <topology evidence="6">Multi-pass membrane protein</topology>
    </subcellularLocation>
    <subcellularLocation>
        <location evidence="1">Membrane</location>
        <topology evidence="1">Multi-pass membrane protein</topology>
    </subcellularLocation>
</comment>
<dbReference type="InterPro" id="IPR013525">
    <property type="entry name" value="ABC2_TM"/>
</dbReference>
<proteinExistence type="inferred from homology"/>
<dbReference type="EMBL" id="JACHGT010000003">
    <property type="protein sequence ID" value="MBB6033938.1"/>
    <property type="molecule type" value="Genomic_DNA"/>
</dbReference>
<feature type="domain" description="ABC transmembrane type-2" evidence="7">
    <location>
        <begin position="23"/>
        <end position="256"/>
    </location>
</feature>
<organism evidence="8 9">
    <name type="scientific">Phytomonospora endophytica</name>
    <dbReference type="NCBI Taxonomy" id="714109"/>
    <lineage>
        <taxon>Bacteria</taxon>
        <taxon>Bacillati</taxon>
        <taxon>Actinomycetota</taxon>
        <taxon>Actinomycetes</taxon>
        <taxon>Micromonosporales</taxon>
        <taxon>Micromonosporaceae</taxon>
        <taxon>Phytomonospora</taxon>
    </lineage>
</organism>
<dbReference type="GO" id="GO:0043190">
    <property type="term" value="C:ATP-binding cassette (ABC) transporter complex"/>
    <property type="evidence" value="ECO:0007669"/>
    <property type="project" value="InterPro"/>
</dbReference>
<dbReference type="PIRSF" id="PIRSF006648">
    <property type="entry name" value="DrrB"/>
    <property type="match status" value="1"/>
</dbReference>
<feature type="transmembrane region" description="Helical" evidence="6">
    <location>
        <begin position="108"/>
        <end position="135"/>
    </location>
</feature>
<name>A0A841FJC5_9ACTN</name>
<evidence type="ECO:0000256" key="3">
    <source>
        <dbReference type="ARBA" id="ARBA00022989"/>
    </source>
</evidence>
<keyword evidence="3 6" id="KW-1133">Transmembrane helix</keyword>
<dbReference type="InterPro" id="IPR000412">
    <property type="entry name" value="ABC_2_transport"/>
</dbReference>
<keyword evidence="5" id="KW-0046">Antibiotic resistance</keyword>
<dbReference type="PROSITE" id="PS51012">
    <property type="entry name" value="ABC_TM2"/>
    <property type="match status" value="1"/>
</dbReference>
<protein>
    <recommendedName>
        <fullName evidence="6">Transport permease protein</fullName>
    </recommendedName>
</protein>
<feature type="transmembrane region" description="Helical" evidence="6">
    <location>
        <begin position="147"/>
        <end position="172"/>
    </location>
</feature>
<dbReference type="InterPro" id="IPR051784">
    <property type="entry name" value="Nod_factor_ABC_transporter"/>
</dbReference>